<evidence type="ECO:0000256" key="1">
    <source>
        <dbReference type="ARBA" id="ARBA00023015"/>
    </source>
</evidence>
<reference evidence="5" key="3">
    <citation type="submission" date="2021-05" db="EMBL/GenBank/DDBJ databases">
        <title>Whole genome sequencing of cultured pathogen.</title>
        <authorList>
            <person name="Hoffmann M."/>
            <person name="Balkey M."/>
            <person name="Luo Y."/>
        </authorList>
    </citation>
    <scope>NUCLEOTIDE SEQUENCE</scope>
    <source>
        <strain evidence="6">CFSAN058605</strain>
        <strain evidence="5">CFSAN058620</strain>
    </source>
</reference>
<reference evidence="4 7" key="1">
    <citation type="submission" date="2018-04" db="EMBL/GenBank/DDBJ databases">
        <title>Whole genome sequencing of Salmonella enterica.</title>
        <authorList>
            <person name="Bell R."/>
        </authorList>
    </citation>
    <scope>NUCLEOTIDE SEQUENCE [LARGE SCALE GENOMIC DNA]</scope>
    <source>
        <strain evidence="4 7">CFSAN058603</strain>
    </source>
</reference>
<dbReference type="Pfam" id="PF03589">
    <property type="entry name" value="Antiterm"/>
    <property type="match status" value="2"/>
</dbReference>
<evidence type="ECO:0000313" key="4">
    <source>
        <dbReference type="EMBL" id="PUF79482.1"/>
    </source>
</evidence>
<dbReference type="GO" id="GO:0003677">
    <property type="term" value="F:DNA binding"/>
    <property type="evidence" value="ECO:0007669"/>
    <property type="project" value="UniProtKB-KW"/>
</dbReference>
<gene>
    <name evidence="4" type="ORF">DAX91_18800</name>
    <name evidence="5" type="ORF">DAX98_006410</name>
    <name evidence="6" type="ORF">DAY14_006380</name>
</gene>
<protein>
    <submittedName>
        <fullName evidence="4">Antitermination protein</fullName>
    </submittedName>
</protein>
<dbReference type="EMBL" id="CP077691">
    <property type="protein sequence ID" value="QXR41551.1"/>
    <property type="molecule type" value="Genomic_DNA"/>
</dbReference>
<keyword evidence="3" id="KW-0804">Transcription</keyword>
<dbReference type="InterPro" id="IPR038500">
    <property type="entry name" value="Antitermination_sf"/>
</dbReference>
<evidence type="ECO:0000313" key="7">
    <source>
        <dbReference type="Proteomes" id="UP000250700"/>
    </source>
</evidence>
<dbReference type="EMBL" id="CP077693">
    <property type="protein sequence ID" value="QXR50963.1"/>
    <property type="molecule type" value="Genomic_DNA"/>
</dbReference>
<dbReference type="Gene3D" id="1.10.274.110">
    <property type="match status" value="1"/>
</dbReference>
<reference evidence="5" key="2">
    <citation type="submission" date="2018-04" db="EMBL/GenBank/DDBJ databases">
        <authorList>
            <person name="Bell R."/>
        </authorList>
    </citation>
    <scope>NUCLEOTIDE SEQUENCE</scope>
    <source>
        <strain evidence="6">CFSAN058605</strain>
        <strain evidence="5">CFSAN058620</strain>
    </source>
</reference>
<sequence length="269" mass="30039">MNLESIAKYFAPKSPMYSDSSRATATDCLTGTDVMAALGLVNAKCGFGFDLYLAKIGISSPDRAMEALYDSSVEISQRFKSVKELDEKVRRRVLEIMCAFAYQDYARSAASVRRCDCCDGSGFTEVEVFTNKIQYPDGKPPKWAKVTKGVFPSYWEEWKSVRESARVLCKACNGKGVISNACRCHGKGMVLDKEKTDKQGAPVMKVCDRCTGRGYARLKFSNVLEGVRTVWDVKKTTAYDHVQPLFELLVEECHRQESYADSALKSVTK</sequence>
<dbReference type="Proteomes" id="UP000250700">
    <property type="component" value="Unassembled WGS sequence"/>
</dbReference>
<proteinExistence type="inferred from homology"/>
<keyword evidence="1" id="KW-0805">Transcription regulation</keyword>
<evidence type="ECO:0000256" key="2">
    <source>
        <dbReference type="ARBA" id="ARBA00023125"/>
    </source>
</evidence>
<dbReference type="SUPFAM" id="SSF57938">
    <property type="entry name" value="DnaJ/Hsp40 cysteine-rich domain"/>
    <property type="match status" value="1"/>
</dbReference>
<accession>A0A2T6WZA1</accession>
<keyword evidence="2" id="KW-0238">DNA-binding</keyword>
<dbReference type="AlphaFoldDB" id="A0A2T6WZA1"/>
<evidence type="ECO:0000256" key="3">
    <source>
        <dbReference type="ARBA" id="ARBA00023163"/>
    </source>
</evidence>
<dbReference type="HAMAP" id="MF_04158">
    <property type="entry name" value="Antitermination_lambda"/>
    <property type="match status" value="1"/>
</dbReference>
<evidence type="ECO:0000313" key="5">
    <source>
        <dbReference type="EMBL" id="QXR41551.1"/>
    </source>
</evidence>
<dbReference type="GO" id="GO:0006355">
    <property type="term" value="P:regulation of DNA-templated transcription"/>
    <property type="evidence" value="ECO:0007669"/>
    <property type="project" value="InterPro"/>
</dbReference>
<dbReference type="InterPro" id="IPR003222">
    <property type="entry name" value="Antitermntn"/>
</dbReference>
<dbReference type="InterPro" id="IPR036410">
    <property type="entry name" value="HSP_DnaJ_Cys-rich_dom_sf"/>
</dbReference>
<dbReference type="EMBL" id="QARU01000012">
    <property type="protein sequence ID" value="PUF79482.1"/>
    <property type="molecule type" value="Genomic_DNA"/>
</dbReference>
<dbReference type="RefSeq" id="WP_001047624.1">
    <property type="nucleotide sequence ID" value="NZ_CP077691.1"/>
</dbReference>
<evidence type="ECO:0000313" key="6">
    <source>
        <dbReference type="EMBL" id="QXR50963.1"/>
    </source>
</evidence>
<name>A0A2T6WZA1_SALET</name>
<organism evidence="4 7">
    <name type="scientific">Salmonella enterica I</name>
    <dbReference type="NCBI Taxonomy" id="59201"/>
    <lineage>
        <taxon>Bacteria</taxon>
        <taxon>Pseudomonadati</taxon>
        <taxon>Pseudomonadota</taxon>
        <taxon>Gammaproteobacteria</taxon>
        <taxon>Enterobacterales</taxon>
        <taxon>Enterobacteriaceae</taxon>
        <taxon>Salmonella</taxon>
    </lineage>
</organism>